<dbReference type="GO" id="GO:0046872">
    <property type="term" value="F:metal ion binding"/>
    <property type="evidence" value="ECO:0007669"/>
    <property type="project" value="UniProtKB-UniRule"/>
</dbReference>
<dbReference type="AlphaFoldDB" id="A0A9D0YYT8"/>
<protein>
    <recommendedName>
        <fullName evidence="6">NAD kinase</fullName>
        <ecNumber evidence="6">2.7.1.23</ecNumber>
    </recommendedName>
    <alternativeName>
        <fullName evidence="6">ATP-dependent NAD kinase</fullName>
    </alternativeName>
</protein>
<dbReference type="GO" id="GO:0005524">
    <property type="term" value="F:ATP binding"/>
    <property type="evidence" value="ECO:0007669"/>
    <property type="project" value="UniProtKB-KW"/>
</dbReference>
<dbReference type="HAMAP" id="MF_00361">
    <property type="entry name" value="NAD_kinase"/>
    <property type="match status" value="1"/>
</dbReference>
<dbReference type="EMBL" id="DVFI01000099">
    <property type="protein sequence ID" value="HIQ63360.1"/>
    <property type="molecule type" value="Genomic_DNA"/>
</dbReference>
<keyword evidence="6" id="KW-0963">Cytoplasm</keyword>
<organism evidence="7 8">
    <name type="scientific">Candidatus Avichristensenella intestinipullorum</name>
    <dbReference type="NCBI Taxonomy" id="2840693"/>
    <lineage>
        <taxon>Bacteria</taxon>
        <taxon>Bacillati</taxon>
        <taxon>Bacillota</taxon>
        <taxon>Clostridia</taxon>
        <taxon>Candidatus Avichristensenella</taxon>
    </lineage>
</organism>
<feature type="binding site" evidence="6">
    <location>
        <begin position="179"/>
        <end position="184"/>
    </location>
    <ligand>
        <name>NAD(+)</name>
        <dbReference type="ChEBI" id="CHEBI:57540"/>
    </ligand>
</feature>
<dbReference type="InterPro" id="IPR017438">
    <property type="entry name" value="ATP-NAD_kinase_N"/>
</dbReference>
<dbReference type="Proteomes" id="UP000886819">
    <property type="component" value="Unassembled WGS sequence"/>
</dbReference>
<evidence type="ECO:0000256" key="6">
    <source>
        <dbReference type="HAMAP-Rule" id="MF_00361"/>
    </source>
</evidence>
<dbReference type="Pfam" id="PF20143">
    <property type="entry name" value="NAD_kinase_C"/>
    <property type="match status" value="1"/>
</dbReference>
<keyword evidence="1 6" id="KW-0808">Transferase</keyword>
<feature type="binding site" evidence="6">
    <location>
        <begin position="67"/>
        <end position="68"/>
    </location>
    <ligand>
        <name>NAD(+)</name>
        <dbReference type="ChEBI" id="CHEBI:57540"/>
    </ligand>
</feature>
<keyword evidence="6" id="KW-0547">Nucleotide-binding</keyword>
<dbReference type="SUPFAM" id="SSF111331">
    <property type="entry name" value="NAD kinase/diacylglycerol kinase-like"/>
    <property type="match status" value="1"/>
</dbReference>
<dbReference type="PANTHER" id="PTHR20275">
    <property type="entry name" value="NAD KINASE"/>
    <property type="match status" value="1"/>
</dbReference>
<evidence type="ECO:0000313" key="8">
    <source>
        <dbReference type="Proteomes" id="UP000886819"/>
    </source>
</evidence>
<evidence type="ECO:0000256" key="5">
    <source>
        <dbReference type="ARBA" id="ARBA00047925"/>
    </source>
</evidence>
<feature type="binding site" evidence="6">
    <location>
        <position position="149"/>
    </location>
    <ligand>
        <name>NAD(+)</name>
        <dbReference type="ChEBI" id="CHEBI:57540"/>
    </ligand>
</feature>
<dbReference type="GO" id="GO:0051287">
    <property type="term" value="F:NAD binding"/>
    <property type="evidence" value="ECO:0007669"/>
    <property type="project" value="UniProtKB-ARBA"/>
</dbReference>
<dbReference type="InterPro" id="IPR016064">
    <property type="entry name" value="NAD/diacylglycerol_kinase_sf"/>
</dbReference>
<evidence type="ECO:0000256" key="4">
    <source>
        <dbReference type="ARBA" id="ARBA00023027"/>
    </source>
</evidence>
<reference evidence="7" key="2">
    <citation type="journal article" date="2021" name="PeerJ">
        <title>Extensive microbial diversity within the chicken gut microbiome revealed by metagenomics and culture.</title>
        <authorList>
            <person name="Gilroy R."/>
            <person name="Ravi A."/>
            <person name="Getino M."/>
            <person name="Pursley I."/>
            <person name="Horton D.L."/>
            <person name="Alikhan N.F."/>
            <person name="Baker D."/>
            <person name="Gharbi K."/>
            <person name="Hall N."/>
            <person name="Watson M."/>
            <person name="Adriaenssens E.M."/>
            <person name="Foster-Nyarko E."/>
            <person name="Jarju S."/>
            <person name="Secka A."/>
            <person name="Antonio M."/>
            <person name="Oren A."/>
            <person name="Chaudhuri R.R."/>
            <person name="La Ragione R."/>
            <person name="Hildebrand F."/>
            <person name="Pallen M.J."/>
        </authorList>
    </citation>
    <scope>NUCLEOTIDE SEQUENCE</scope>
    <source>
        <strain evidence="7">ChiHile30-977</strain>
    </source>
</reference>
<keyword evidence="4 6" id="KW-0520">NAD</keyword>
<comment type="cofactor">
    <cofactor evidence="6">
        <name>a divalent metal cation</name>
        <dbReference type="ChEBI" id="CHEBI:60240"/>
    </cofactor>
</comment>
<proteinExistence type="inferred from homology"/>
<dbReference type="Gene3D" id="2.60.200.30">
    <property type="entry name" value="Probable inorganic polyphosphate/atp-NAD kinase, domain 2"/>
    <property type="match status" value="1"/>
</dbReference>
<sequence length="289" mass="31036">MKIQTIGLVLNPLKPESEALVPEVVAACAEAGVALVAEPSSHLAPHRASSSAEFLQAADALLVLGGDGTILRSLRYMEGRLRPILGVNLGTLGFLAECTPDNLREAVARLARGEYRLEERMLLTARLEGDEEVHTALNEVVITRGSFPRMVQADSYVDGALAVRYDGDGMVVATPTGSTAYSLSTGGPIIAPGLDCLVLSPICPHTLSARPLVVSAQSCLRLEVRPRGEDGGMLFSVDGQQCRFLREASVIHIGCEPQRLPFVRFGEDRFFALLRNKLSKWGGEAPFDA</sequence>
<feature type="active site" description="Proton acceptor" evidence="6">
    <location>
        <position position="67"/>
    </location>
</feature>
<dbReference type="GO" id="GO:0003951">
    <property type="term" value="F:NAD+ kinase activity"/>
    <property type="evidence" value="ECO:0007669"/>
    <property type="project" value="UniProtKB-UniRule"/>
</dbReference>
<dbReference type="GO" id="GO:0019674">
    <property type="term" value="P:NAD+ metabolic process"/>
    <property type="evidence" value="ECO:0007669"/>
    <property type="project" value="InterPro"/>
</dbReference>
<dbReference type="InterPro" id="IPR017437">
    <property type="entry name" value="ATP-NAD_kinase_PpnK-typ_C"/>
</dbReference>
<evidence type="ECO:0000256" key="2">
    <source>
        <dbReference type="ARBA" id="ARBA00022777"/>
    </source>
</evidence>
<dbReference type="EC" id="2.7.1.23" evidence="6"/>
<comment type="similarity">
    <text evidence="6">Belongs to the NAD kinase family.</text>
</comment>
<name>A0A9D0YYT8_9FIRM</name>
<feature type="binding site" evidence="6">
    <location>
        <position position="168"/>
    </location>
    <ligand>
        <name>NAD(+)</name>
        <dbReference type="ChEBI" id="CHEBI:57540"/>
    </ligand>
</feature>
<dbReference type="Pfam" id="PF01513">
    <property type="entry name" value="NAD_kinase"/>
    <property type="match status" value="1"/>
</dbReference>
<dbReference type="Gene3D" id="3.40.50.10330">
    <property type="entry name" value="Probable inorganic polyphosphate/atp-NAD kinase, domain 1"/>
    <property type="match status" value="1"/>
</dbReference>
<evidence type="ECO:0000256" key="3">
    <source>
        <dbReference type="ARBA" id="ARBA00022857"/>
    </source>
</evidence>
<dbReference type="GO" id="GO:0006741">
    <property type="term" value="P:NADP+ biosynthetic process"/>
    <property type="evidence" value="ECO:0007669"/>
    <property type="project" value="UniProtKB-UniRule"/>
</dbReference>
<feature type="binding site" evidence="6">
    <location>
        <begin position="138"/>
        <end position="139"/>
    </location>
    <ligand>
        <name>NAD(+)</name>
        <dbReference type="ChEBI" id="CHEBI:57540"/>
    </ligand>
</feature>
<comment type="caution">
    <text evidence="7">The sequence shown here is derived from an EMBL/GenBank/DDBJ whole genome shotgun (WGS) entry which is preliminary data.</text>
</comment>
<comment type="function">
    <text evidence="6">Involved in the regulation of the intracellular balance of NAD and NADP, and is a key enzyme in the biosynthesis of NADP. Catalyzes specifically the phosphorylation on 2'-hydroxyl of the adenosine moiety of NAD to yield NADP.</text>
</comment>
<feature type="binding site" evidence="6">
    <location>
        <position position="240"/>
    </location>
    <ligand>
        <name>NAD(+)</name>
        <dbReference type="ChEBI" id="CHEBI:57540"/>
    </ligand>
</feature>
<keyword evidence="3 6" id="KW-0521">NADP</keyword>
<reference evidence="7" key="1">
    <citation type="submission" date="2020-10" db="EMBL/GenBank/DDBJ databases">
        <authorList>
            <person name="Gilroy R."/>
        </authorList>
    </citation>
    <scope>NUCLEOTIDE SEQUENCE</scope>
    <source>
        <strain evidence="7">ChiHile30-977</strain>
    </source>
</reference>
<evidence type="ECO:0000256" key="1">
    <source>
        <dbReference type="ARBA" id="ARBA00022679"/>
    </source>
</evidence>
<keyword evidence="6" id="KW-0067">ATP-binding</keyword>
<feature type="binding site" evidence="6">
    <location>
        <position position="72"/>
    </location>
    <ligand>
        <name>NAD(+)</name>
        <dbReference type="ChEBI" id="CHEBI:57540"/>
    </ligand>
</feature>
<keyword evidence="2 6" id="KW-0418">Kinase</keyword>
<comment type="caution">
    <text evidence="6">Lacks conserved residue(s) required for the propagation of feature annotation.</text>
</comment>
<dbReference type="GO" id="GO:0005737">
    <property type="term" value="C:cytoplasm"/>
    <property type="evidence" value="ECO:0007669"/>
    <property type="project" value="UniProtKB-SubCell"/>
</dbReference>
<dbReference type="InterPro" id="IPR002504">
    <property type="entry name" value="NADK"/>
</dbReference>
<comment type="catalytic activity">
    <reaction evidence="5 6">
        <text>NAD(+) + ATP = ADP + NADP(+) + H(+)</text>
        <dbReference type="Rhea" id="RHEA:18629"/>
        <dbReference type="ChEBI" id="CHEBI:15378"/>
        <dbReference type="ChEBI" id="CHEBI:30616"/>
        <dbReference type="ChEBI" id="CHEBI:57540"/>
        <dbReference type="ChEBI" id="CHEBI:58349"/>
        <dbReference type="ChEBI" id="CHEBI:456216"/>
        <dbReference type="EC" id="2.7.1.23"/>
    </reaction>
</comment>
<gene>
    <name evidence="6" type="primary">nadK</name>
    <name evidence="7" type="ORF">IAA66_07200</name>
</gene>
<dbReference type="PANTHER" id="PTHR20275:SF0">
    <property type="entry name" value="NAD KINASE"/>
    <property type="match status" value="1"/>
</dbReference>
<accession>A0A9D0YYT8</accession>
<comment type="subcellular location">
    <subcellularLocation>
        <location evidence="6">Cytoplasm</location>
    </subcellularLocation>
</comment>
<evidence type="ECO:0000313" key="7">
    <source>
        <dbReference type="EMBL" id="HIQ63360.1"/>
    </source>
</evidence>